<dbReference type="EMBL" id="AWFG01000052">
    <property type="protein sequence ID" value="KCZ56154.1"/>
    <property type="molecule type" value="Genomic_DNA"/>
</dbReference>
<protein>
    <recommendedName>
        <fullName evidence="1">Putative DNA-binding domain-containing protein</fullName>
    </recommendedName>
</protein>
<reference evidence="2 3" key="1">
    <citation type="journal article" date="2014" name="Antonie Van Leeuwenhoek">
        <title>Hyphomonas beringensis sp. nov. and Hyphomonas chukchiensis sp. nov., isolated from surface seawater of the Bering Sea and Chukchi Sea.</title>
        <authorList>
            <person name="Li C."/>
            <person name="Lai Q."/>
            <person name="Li G."/>
            <person name="Dong C."/>
            <person name="Wang J."/>
            <person name="Liao Y."/>
            <person name="Shao Z."/>
        </authorList>
    </citation>
    <scope>NUCLEOTIDE SEQUENCE [LARGE SCALE GENOMIC DNA]</scope>
    <source>
        <strain evidence="2 3">BH-BN04-4</strain>
    </source>
</reference>
<dbReference type="eggNOG" id="COG3219">
    <property type="taxonomic scope" value="Bacteria"/>
</dbReference>
<dbReference type="Pfam" id="PF09836">
    <property type="entry name" value="DUF2063"/>
    <property type="match status" value="1"/>
</dbReference>
<gene>
    <name evidence="2" type="ORF">HY30_07830</name>
</gene>
<organism evidence="2 3">
    <name type="scientific">Hyphomonas chukchiensis</name>
    <dbReference type="NCBI Taxonomy" id="1280947"/>
    <lineage>
        <taxon>Bacteria</taxon>
        <taxon>Pseudomonadati</taxon>
        <taxon>Pseudomonadota</taxon>
        <taxon>Alphaproteobacteria</taxon>
        <taxon>Hyphomonadales</taxon>
        <taxon>Hyphomonadaceae</taxon>
        <taxon>Hyphomonas</taxon>
    </lineage>
</organism>
<sequence>MRLEQHIEAMSSFAAGRAGAAALTPLMDSRAHPGQRAQVYRNSGILACVEALRSNNLRLAAVMGDAFFSALARAYADAEPPSTRSLVGYGVSLAHFIAAAESEHGLPWLADIARLDRGWLNAHLAPDADPLAPGALAEIDGSTLMVSTLTMHPSLNIIDIEWAVASLWTDLKSGELPNRQMHLACRSEHVLFWRPEGEVRMRVLHPGEHAFLSSAMSQSPLGDACEAALAAEPSIDLSHLIAGAVSSGLFITIAQQGGANHDTHSEAAGWL</sequence>
<dbReference type="RefSeq" id="WP_034742391.1">
    <property type="nucleotide sequence ID" value="NZ_AWFG01000052.1"/>
</dbReference>
<comment type="caution">
    <text evidence="2">The sequence shown here is derived from an EMBL/GenBank/DDBJ whole genome shotgun (WGS) entry which is preliminary data.</text>
</comment>
<accession>A0A062UHY2</accession>
<evidence type="ECO:0000313" key="2">
    <source>
        <dbReference type="EMBL" id="KCZ56154.1"/>
    </source>
</evidence>
<dbReference type="PATRIC" id="fig|1280947.3.peg.2983"/>
<evidence type="ECO:0000313" key="3">
    <source>
        <dbReference type="Proteomes" id="UP000027190"/>
    </source>
</evidence>
<dbReference type="OrthoDB" id="4146344at2"/>
<dbReference type="STRING" id="1280947.HY30_07830"/>
<proteinExistence type="predicted"/>
<dbReference type="AlphaFoldDB" id="A0A062UHY2"/>
<keyword evidence="3" id="KW-1185">Reference proteome</keyword>
<feature type="domain" description="Putative DNA-binding" evidence="1">
    <location>
        <begin position="29"/>
        <end position="97"/>
    </location>
</feature>
<name>A0A062UHY2_9PROT</name>
<dbReference type="InterPro" id="IPR018640">
    <property type="entry name" value="DUF2063"/>
</dbReference>
<evidence type="ECO:0000259" key="1">
    <source>
        <dbReference type="Pfam" id="PF09836"/>
    </source>
</evidence>
<dbReference type="Proteomes" id="UP000027190">
    <property type="component" value="Unassembled WGS sequence"/>
</dbReference>